<dbReference type="InterPro" id="IPR011128">
    <property type="entry name" value="G3P_DH_NAD-dep_N"/>
</dbReference>
<feature type="binding site" evidence="7">
    <location>
        <position position="20"/>
    </location>
    <ligand>
        <name>NADPH</name>
        <dbReference type="ChEBI" id="CHEBI:57783"/>
    </ligand>
</feature>
<comment type="function">
    <text evidence="7">Catalyzes the reduction of the glycolytic intermediate dihydroxyacetone phosphate (DHAP) to sn-glycerol 3-phosphate (G3P), the key precursor for phospholipid synthesis.</text>
</comment>
<evidence type="ECO:0000259" key="11">
    <source>
        <dbReference type="Pfam" id="PF07479"/>
    </source>
</evidence>
<feature type="binding site" evidence="7">
    <location>
        <position position="40"/>
    </location>
    <ligand>
        <name>NADPH</name>
        <dbReference type="ChEBI" id="CHEBI:57783"/>
    </ligand>
</feature>
<dbReference type="HAMAP" id="MF_00394">
    <property type="entry name" value="NAD_Glyc3P_dehydrog"/>
    <property type="match status" value="1"/>
</dbReference>
<comment type="subcellular location">
    <subcellularLocation>
        <location evidence="7">Cytoplasm</location>
    </subcellularLocation>
</comment>
<feature type="binding site" evidence="7">
    <location>
        <position position="57"/>
    </location>
    <ligand>
        <name>NADPH</name>
        <dbReference type="ChEBI" id="CHEBI:57783"/>
    </ligand>
</feature>
<protein>
    <recommendedName>
        <fullName evidence="7">Glycerol-3-phosphate dehydrogenase [NAD(P)+]</fullName>
        <ecNumber evidence="7">1.1.1.94</ecNumber>
    </recommendedName>
    <alternativeName>
        <fullName evidence="7">NAD(P)(+)-dependent glycerol-3-phosphate dehydrogenase</fullName>
    </alternativeName>
    <alternativeName>
        <fullName evidence="7">NAD(P)H-dependent dihydroxyacetone-phosphate reductase</fullName>
    </alternativeName>
</protein>
<comment type="catalytic activity">
    <reaction evidence="7">
        <text>sn-glycerol 3-phosphate + NAD(+) = dihydroxyacetone phosphate + NADH + H(+)</text>
        <dbReference type="Rhea" id="RHEA:11092"/>
        <dbReference type="ChEBI" id="CHEBI:15378"/>
        <dbReference type="ChEBI" id="CHEBI:57540"/>
        <dbReference type="ChEBI" id="CHEBI:57597"/>
        <dbReference type="ChEBI" id="CHEBI:57642"/>
        <dbReference type="ChEBI" id="CHEBI:57945"/>
        <dbReference type="EC" id="1.1.1.94"/>
    </reaction>
</comment>
<dbReference type="Gene3D" id="3.40.50.720">
    <property type="entry name" value="NAD(P)-binding Rossmann-like Domain"/>
    <property type="match status" value="1"/>
</dbReference>
<comment type="caution">
    <text evidence="12">The sequence shown here is derived from an EMBL/GenBank/DDBJ whole genome shotgun (WGS) entry which is preliminary data.</text>
</comment>
<keyword evidence="7" id="KW-0963">Cytoplasm</keyword>
<feature type="domain" description="Glycerol-3-phosphate dehydrogenase NAD-dependent C-terminal" evidence="11">
    <location>
        <begin position="186"/>
        <end position="326"/>
    </location>
</feature>
<dbReference type="InterPro" id="IPR013328">
    <property type="entry name" value="6PGD_dom2"/>
</dbReference>
<keyword evidence="4 7" id="KW-0443">Lipid metabolism</keyword>
<feature type="binding site" evidence="7">
    <location>
        <position position="19"/>
    </location>
    <ligand>
        <name>NADPH</name>
        <dbReference type="ChEBI" id="CHEBI:57783"/>
    </ligand>
</feature>
<feature type="binding site" evidence="7">
    <location>
        <position position="146"/>
    </location>
    <ligand>
        <name>NADPH</name>
        <dbReference type="ChEBI" id="CHEBI:57783"/>
    </ligand>
</feature>
<evidence type="ECO:0000256" key="8">
    <source>
        <dbReference type="RuleBase" id="RU000437"/>
    </source>
</evidence>
<evidence type="ECO:0000256" key="3">
    <source>
        <dbReference type="ARBA" id="ARBA00023002"/>
    </source>
</evidence>
<dbReference type="SUPFAM" id="SSF51735">
    <property type="entry name" value="NAD(P)-binding Rossmann-fold domains"/>
    <property type="match status" value="1"/>
</dbReference>
<comment type="pathway">
    <text evidence="7">Membrane lipid metabolism; glycerophospholipid metabolism.</text>
</comment>
<dbReference type="Pfam" id="PF01210">
    <property type="entry name" value="NAD_Gly3P_dh_N"/>
    <property type="match status" value="1"/>
</dbReference>
<name>A0ABQ0A1F5_9GAMM</name>
<dbReference type="NCBIfam" id="NF000946">
    <property type="entry name" value="PRK00094.2-4"/>
    <property type="match status" value="1"/>
</dbReference>
<evidence type="ECO:0000313" key="13">
    <source>
        <dbReference type="Proteomes" id="UP001481413"/>
    </source>
</evidence>
<evidence type="ECO:0000256" key="4">
    <source>
        <dbReference type="ARBA" id="ARBA00023098"/>
    </source>
</evidence>
<accession>A0ABQ0A1F5</accession>
<keyword evidence="7" id="KW-0521">NADP</keyword>
<dbReference type="Proteomes" id="UP001481413">
    <property type="component" value="Unassembled WGS sequence"/>
</dbReference>
<evidence type="ECO:0000256" key="1">
    <source>
        <dbReference type="ARBA" id="ARBA00011009"/>
    </source>
</evidence>
<feature type="binding site" evidence="7">
    <location>
        <position position="261"/>
    </location>
    <ligand>
        <name>NADPH</name>
        <dbReference type="ChEBI" id="CHEBI:57783"/>
    </ligand>
</feature>
<dbReference type="InterPro" id="IPR008927">
    <property type="entry name" value="6-PGluconate_DH-like_C_sf"/>
</dbReference>
<evidence type="ECO:0000256" key="6">
    <source>
        <dbReference type="ARBA" id="ARBA00023264"/>
    </source>
</evidence>
<feature type="binding site" evidence="7">
    <location>
        <position position="114"/>
    </location>
    <ligand>
        <name>NADPH</name>
        <dbReference type="ChEBI" id="CHEBI:57783"/>
    </ligand>
</feature>
<reference evidence="12 13" key="1">
    <citation type="submission" date="2024-04" db="EMBL/GenBank/DDBJ databases">
        <title>Draft genome sequence of Thalassolituus maritimus NBRC 116585.</title>
        <authorList>
            <person name="Miyakawa T."/>
            <person name="Kusuya Y."/>
            <person name="Miura T."/>
        </authorList>
    </citation>
    <scope>NUCLEOTIDE SEQUENCE [LARGE SCALE GENOMIC DNA]</scope>
    <source>
        <strain evidence="12 13">5NW40-0001</strain>
    </source>
</reference>
<dbReference type="PRINTS" id="PR00077">
    <property type="entry name" value="GPDHDRGNASE"/>
</dbReference>
<evidence type="ECO:0000259" key="10">
    <source>
        <dbReference type="Pfam" id="PF01210"/>
    </source>
</evidence>
<keyword evidence="13" id="KW-1185">Reference proteome</keyword>
<feature type="binding site" evidence="7">
    <location>
        <position position="285"/>
    </location>
    <ligand>
        <name>NADPH</name>
        <dbReference type="ChEBI" id="CHEBI:57783"/>
    </ligand>
</feature>
<evidence type="ECO:0000256" key="9">
    <source>
        <dbReference type="RuleBase" id="RU000439"/>
    </source>
</evidence>
<dbReference type="InterPro" id="IPR036291">
    <property type="entry name" value="NAD(P)-bd_dom_sf"/>
</dbReference>
<feature type="binding site" evidence="7">
    <location>
        <position position="260"/>
    </location>
    <ligand>
        <name>sn-glycerol 3-phosphate</name>
        <dbReference type="ChEBI" id="CHEBI:57597"/>
    </ligand>
</feature>
<dbReference type="Gene3D" id="1.10.1040.10">
    <property type="entry name" value="N-(1-d-carboxylethyl)-l-norvaline Dehydrogenase, domain 2"/>
    <property type="match status" value="1"/>
</dbReference>
<dbReference type="InterPro" id="IPR006168">
    <property type="entry name" value="G3P_DH_NAD-dep"/>
</dbReference>
<evidence type="ECO:0000256" key="5">
    <source>
        <dbReference type="ARBA" id="ARBA00023209"/>
    </source>
</evidence>
<dbReference type="Pfam" id="PF07479">
    <property type="entry name" value="NAD_Gly3P_dh_C"/>
    <property type="match status" value="1"/>
</dbReference>
<feature type="active site" description="Proton acceptor" evidence="7">
    <location>
        <position position="197"/>
    </location>
</feature>
<comment type="catalytic activity">
    <reaction evidence="7 9">
        <text>sn-glycerol 3-phosphate + NADP(+) = dihydroxyacetone phosphate + NADPH + H(+)</text>
        <dbReference type="Rhea" id="RHEA:11096"/>
        <dbReference type="ChEBI" id="CHEBI:15378"/>
        <dbReference type="ChEBI" id="CHEBI:57597"/>
        <dbReference type="ChEBI" id="CHEBI:57642"/>
        <dbReference type="ChEBI" id="CHEBI:57783"/>
        <dbReference type="ChEBI" id="CHEBI:58349"/>
        <dbReference type="EC" id="1.1.1.94"/>
    </reaction>
</comment>
<evidence type="ECO:0000256" key="2">
    <source>
        <dbReference type="ARBA" id="ARBA00022516"/>
    </source>
</evidence>
<dbReference type="EMBL" id="BAABWH010000006">
    <property type="protein sequence ID" value="GAA6146217.1"/>
    <property type="molecule type" value="Genomic_DNA"/>
</dbReference>
<keyword evidence="6 7" id="KW-1208">Phospholipid metabolism</keyword>
<feature type="domain" description="Glycerol-3-phosphate dehydrogenase NAD-dependent N-terminal" evidence="10">
    <location>
        <begin position="13"/>
        <end position="165"/>
    </location>
</feature>
<feature type="binding site" evidence="7">
    <location>
        <position position="287"/>
    </location>
    <ligand>
        <name>NADPH</name>
        <dbReference type="ChEBI" id="CHEBI:57783"/>
    </ligand>
</feature>
<feature type="binding site" evidence="7">
    <location>
        <position position="261"/>
    </location>
    <ligand>
        <name>sn-glycerol 3-phosphate</name>
        <dbReference type="ChEBI" id="CHEBI:57597"/>
    </ligand>
</feature>
<keyword evidence="7 8" id="KW-0520">NAD</keyword>
<keyword evidence="7" id="KW-0547">Nucleotide-binding</keyword>
<dbReference type="PANTHER" id="PTHR11728">
    <property type="entry name" value="GLYCEROL-3-PHOSPHATE DEHYDROGENASE"/>
    <property type="match status" value="1"/>
</dbReference>
<gene>
    <name evidence="7" type="primary">gpsA</name>
    <name evidence="12" type="ORF">NBRC116585_23350</name>
</gene>
<dbReference type="InterPro" id="IPR006109">
    <property type="entry name" value="G3P_DH_NAD-dep_C"/>
</dbReference>
<dbReference type="EC" id="1.1.1.94" evidence="7"/>
<comment type="caution">
    <text evidence="7">Lacks conserved residue(s) required for the propagation of feature annotation.</text>
</comment>
<dbReference type="SUPFAM" id="SSF48179">
    <property type="entry name" value="6-phosphogluconate dehydrogenase C-terminal domain-like"/>
    <property type="match status" value="1"/>
</dbReference>
<dbReference type="NCBIfam" id="NF000942">
    <property type="entry name" value="PRK00094.1-4"/>
    <property type="match status" value="1"/>
</dbReference>
<organism evidence="12 13">
    <name type="scientific">Thalassolituus maritimus</name>
    <dbReference type="NCBI Taxonomy" id="484498"/>
    <lineage>
        <taxon>Bacteria</taxon>
        <taxon>Pseudomonadati</taxon>
        <taxon>Pseudomonadota</taxon>
        <taxon>Gammaproteobacteria</taxon>
        <taxon>Oceanospirillales</taxon>
        <taxon>Oceanospirillaceae</taxon>
        <taxon>Thalassolituus</taxon>
    </lineage>
</organism>
<proteinExistence type="inferred from homology"/>
<feature type="binding site" evidence="7">
    <location>
        <position position="262"/>
    </location>
    <ligand>
        <name>sn-glycerol 3-phosphate</name>
        <dbReference type="ChEBI" id="CHEBI:57597"/>
    </ligand>
</feature>
<evidence type="ECO:0000313" key="12">
    <source>
        <dbReference type="EMBL" id="GAA6146217.1"/>
    </source>
</evidence>
<comment type="similarity">
    <text evidence="1 7 8">Belongs to the NAD-dependent glycerol-3-phosphate dehydrogenase family.</text>
</comment>
<feature type="binding site" evidence="7">
    <location>
        <position position="114"/>
    </location>
    <ligand>
        <name>sn-glycerol 3-phosphate</name>
        <dbReference type="ChEBI" id="CHEBI:57597"/>
    </ligand>
</feature>
<dbReference type="PIRSF" id="PIRSF000114">
    <property type="entry name" value="Glycerol-3-P_dh"/>
    <property type="match status" value="1"/>
</dbReference>
<evidence type="ECO:0000256" key="7">
    <source>
        <dbReference type="HAMAP-Rule" id="MF_00394"/>
    </source>
</evidence>
<keyword evidence="3 7" id="KW-0560">Oxidoreductase</keyword>
<feature type="binding site" evidence="7">
    <location>
        <position position="142"/>
    </location>
    <ligand>
        <name>sn-glycerol 3-phosphate</name>
        <dbReference type="ChEBI" id="CHEBI:57597"/>
    </ligand>
</feature>
<dbReference type="NCBIfam" id="NF000940">
    <property type="entry name" value="PRK00094.1-2"/>
    <property type="match status" value="1"/>
</dbReference>
<keyword evidence="2 7" id="KW-0444">Lipid biosynthesis</keyword>
<feature type="binding site" evidence="7">
    <location>
        <position position="197"/>
    </location>
    <ligand>
        <name>sn-glycerol 3-phosphate</name>
        <dbReference type="ChEBI" id="CHEBI:57597"/>
    </ligand>
</feature>
<feature type="binding site" evidence="7">
    <location>
        <position position="250"/>
    </location>
    <ligand>
        <name>sn-glycerol 3-phosphate</name>
        <dbReference type="ChEBI" id="CHEBI:57597"/>
    </ligand>
</feature>
<dbReference type="PANTHER" id="PTHR11728:SF1">
    <property type="entry name" value="GLYCEROL-3-PHOSPHATE DEHYDROGENASE [NAD(+)] 2, CHLOROPLASTIC"/>
    <property type="match status" value="1"/>
</dbReference>
<sequence length="347" mass="37393">MLQGKIVAIQRAAVIGGGSFGTVIANILADNGVKVLQWMRNEAVAESINTQHVNPDYLPDTTLNSALRATTDLTEAVQDAEVIFVSVPSRFVRQVVSSFVHQLTPEQALVSTTKGIEPDRFLLMSQVLEELCPDNPVAVISGPNLAKEIARRELAATVIASKNSDLRRNLQESLSCSYFRVYAADDLYGVELGGALKNIYAIVSGFIAALGMGENTKSMIITRSLAEMSRFAQAMGANPLTFLGLAGVGDLVVTCMSPLSRNYRVGYAIGSGQSLEESVDELGEVAEGVNTLRYVREKAIELDIYMPLVMGAYEILFNHADPKDVAKGLMTGAFASDVEFALPSHQI</sequence>
<keyword evidence="5 7" id="KW-0594">Phospholipid biosynthesis</keyword>